<dbReference type="InterPro" id="IPR010730">
    <property type="entry name" value="HET"/>
</dbReference>
<dbReference type="GeneID" id="26806506"/>
<comment type="caution">
    <text evidence="2">The sequence shown here is derived from an EMBL/GenBank/DDBJ whole genome shotgun (WGS) entry which is preliminary data.</text>
</comment>
<organism evidence="2 3">
    <name type="scientific">Aspergillus nomiae NRRL (strain ATCC 15546 / NRRL 13137 / CBS 260.88 / M93)</name>
    <dbReference type="NCBI Taxonomy" id="1509407"/>
    <lineage>
        <taxon>Eukaryota</taxon>
        <taxon>Fungi</taxon>
        <taxon>Dikarya</taxon>
        <taxon>Ascomycota</taxon>
        <taxon>Pezizomycotina</taxon>
        <taxon>Eurotiomycetes</taxon>
        <taxon>Eurotiomycetidae</taxon>
        <taxon>Eurotiales</taxon>
        <taxon>Aspergillaceae</taxon>
        <taxon>Aspergillus</taxon>
        <taxon>Aspergillus subgen. Circumdati</taxon>
    </lineage>
</organism>
<dbReference type="Pfam" id="PF06985">
    <property type="entry name" value="HET"/>
    <property type="match status" value="1"/>
</dbReference>
<name>A0A0L1J3K5_ASPN3</name>
<keyword evidence="3" id="KW-1185">Reference proteome</keyword>
<dbReference type="RefSeq" id="XP_015407257.1">
    <property type="nucleotide sequence ID" value="XM_015549959.1"/>
</dbReference>
<dbReference type="Proteomes" id="UP000037505">
    <property type="component" value="Unassembled WGS sequence"/>
</dbReference>
<protein>
    <recommendedName>
        <fullName evidence="1">Heterokaryon incompatibility domain-containing protein</fullName>
    </recommendedName>
</protein>
<proteinExistence type="predicted"/>
<sequence length="475" mass="55173">MSQYTYSRLPPRSDTIRMLRLLPSEDNTTQIQCQLVNYTLPSTGTGYHPYEALSYVWGSESTPQSIRIDGQILSVTKNLYTALLHLREHQLERLLWIDAICINQEDEEEKSQQIQFIPTIYDQASHVIVWLGETADQSDKALEVIRLAGDDDTRSRWRRIMGKEIRRQTTRPKGYIPDQDDEIYSAVERLLERPWFRRIWVLQEVHAARSILVMCGHDKINGYSFWLGLSLFRLYMDKPNLQSLVGSITHLLRGSIFRSEYTTRPRGTLTLGELIDMYHTRAATKKHDKVYALLGMSSDTPLVPDYKLPWDSVFQQVITYTFSGKGSVQIWPHCDLALIRTRGYILGEVYRVESDTNRYDRQRVFIENFALRANSWEYRPLLLGAAIDVWTLHVSAKPVQDGDIMCLLEGASKPSIIRFYNGYLVFIIVHATPLHEWECEIKNWHEAFEALRSKNSPIRDMSLIWEWAYSGNLDG</sequence>
<evidence type="ECO:0000313" key="3">
    <source>
        <dbReference type="Proteomes" id="UP000037505"/>
    </source>
</evidence>
<dbReference type="InterPro" id="IPR052895">
    <property type="entry name" value="HetReg/Transcr_Mod"/>
</dbReference>
<accession>A0A0L1J3K5</accession>
<dbReference type="EMBL" id="JNOM01000119">
    <property type="protein sequence ID" value="KNG86334.1"/>
    <property type="molecule type" value="Genomic_DNA"/>
</dbReference>
<dbReference type="OrthoDB" id="2157530at2759"/>
<gene>
    <name evidence="2" type="ORF">ANOM_004702</name>
</gene>
<dbReference type="PANTHER" id="PTHR24148:SF78">
    <property type="entry name" value="HETEROKARYON INCOMPATIBILITY DOMAIN-CONTAINING PROTEIN"/>
    <property type="match status" value="1"/>
</dbReference>
<reference evidence="2 3" key="1">
    <citation type="submission" date="2014-06" db="EMBL/GenBank/DDBJ databases">
        <title>The Genome of the Aflatoxigenic Filamentous Fungus Aspergillus nomius.</title>
        <authorList>
            <person name="Moore M.G."/>
            <person name="Shannon B.M."/>
            <person name="Brian M.M."/>
        </authorList>
    </citation>
    <scope>NUCLEOTIDE SEQUENCE [LARGE SCALE GENOMIC DNA]</scope>
    <source>
        <strain evidence="2 3">NRRL 13137</strain>
    </source>
</reference>
<dbReference type="AlphaFoldDB" id="A0A0L1J3K5"/>
<dbReference type="STRING" id="1509407.A0A0L1J3K5"/>
<evidence type="ECO:0000313" key="2">
    <source>
        <dbReference type="EMBL" id="KNG86334.1"/>
    </source>
</evidence>
<evidence type="ECO:0000259" key="1">
    <source>
        <dbReference type="Pfam" id="PF06985"/>
    </source>
</evidence>
<feature type="domain" description="Heterokaryon incompatibility" evidence="1">
    <location>
        <begin position="50"/>
        <end position="204"/>
    </location>
</feature>
<dbReference type="PANTHER" id="PTHR24148">
    <property type="entry name" value="ANKYRIN REPEAT DOMAIN-CONTAINING PROTEIN 39 HOMOLOG-RELATED"/>
    <property type="match status" value="1"/>
</dbReference>